<sequence>MMYNTISHPYLQQGQDIYNSCNQSSVSDVTTARDSTSPNFKTLPPINLKQSTTHIPVKISFPSNTISPNIPDSQITNTSATITDIVSPQPFFSYSPQDQTRIAIQKNLKLAIEEIKRTESQYLSNLKTLKRDYFEKLIEDIHLDVPVPIKIVYNILAELIQYHDKMTKLFERVDDTNIFKQCEGYCSIIAENGINLFWYKWYCSQHQIIQDSYHEFSQQSDRYGSKSQSNWRQFVFKIWFTGWQNFFESQQGVGLKKDFSLMSLLQRPIDRITKYRLFVETICKNCIKLGHSTANIQNSFEKICNQLNQINRNTEDRNIHKELFELIDFSTIRYHEMQIDFQFFGIPYLVGTCWAVYVENKVPRGHNLPILLFKSHLILIEYCHYSKRKKFELKFVVPVIKCHLDLESTTSSYGLHTTYPHCIKVSFEIGLCHYELLLCWLTKTDYDIWCEELTVIVCFVNGNDVLQKQPTTEATQYLYKLPTNLSPYDINTTSESFTMRQGNCYFKQCLLIKIVIDKVLMKLLHTESSNSIHTSVNNNHEDKGYKIVFENKQLSTNERFFRASISKGLHIYLIQESEAKFIDFFLSWQIKNQLK</sequence>
<dbReference type="eggNOG" id="KOG3519">
    <property type="taxonomic scope" value="Eukaryota"/>
</dbReference>
<keyword evidence="1" id="KW-0175">Coiled coil</keyword>
<dbReference type="OrthoDB" id="8059989at2759"/>
<evidence type="ECO:0000313" key="4">
    <source>
        <dbReference type="EMBL" id="AOW27760.1"/>
    </source>
</evidence>
<dbReference type="GO" id="GO:0005085">
    <property type="term" value="F:guanyl-nucleotide exchange factor activity"/>
    <property type="evidence" value="ECO:0007669"/>
    <property type="project" value="InterPro"/>
</dbReference>
<reference evidence="4 5" key="2">
    <citation type="journal article" date="2007" name="Genome Biol.">
        <title>Assembly of the Candida albicans genome into sixteen supercontigs aligned on the eight chromosomes.</title>
        <authorList>
            <person name="van het Hoog M."/>
            <person name="Rast T.J."/>
            <person name="Martchenko M."/>
            <person name="Grindle S."/>
            <person name="Dignard D."/>
            <person name="Hogues H."/>
            <person name="Cuomo C."/>
            <person name="Berriman M."/>
            <person name="Scherer S."/>
            <person name="Magee B.B."/>
            <person name="Whiteway M."/>
            <person name="Chibana H."/>
            <person name="Nantel A."/>
            <person name="Magee P.T."/>
        </authorList>
    </citation>
    <scope>GENOME REANNOTATION</scope>
    <source>
        <strain evidence="5">SC5314 / ATCC MYA-2876</strain>
    </source>
</reference>
<evidence type="ECO:0000313" key="5">
    <source>
        <dbReference type="Proteomes" id="UP000000559"/>
    </source>
</evidence>
<dbReference type="Proteomes" id="UP000000559">
    <property type="component" value="Chromosome 2"/>
</dbReference>
<dbReference type="PANTHER" id="PTHR45818">
    <property type="entry name" value="PROTEIN VAV"/>
    <property type="match status" value="1"/>
</dbReference>
<dbReference type="AlphaFoldDB" id="A0A1D8PI09"/>
<dbReference type="EMBL" id="CP017624">
    <property type="protein sequence ID" value="AOW27760.1"/>
    <property type="molecule type" value="Genomic_DNA"/>
</dbReference>
<dbReference type="PANTHER" id="PTHR45818:SF3">
    <property type="entry name" value="PROTEIN VAV"/>
    <property type="match status" value="1"/>
</dbReference>
<organism evidence="4 5">
    <name type="scientific">Candida albicans (strain SC5314 / ATCC MYA-2876)</name>
    <name type="common">Yeast</name>
    <dbReference type="NCBI Taxonomy" id="237561"/>
    <lineage>
        <taxon>Eukaryota</taxon>
        <taxon>Fungi</taxon>
        <taxon>Dikarya</taxon>
        <taxon>Ascomycota</taxon>
        <taxon>Saccharomycotina</taxon>
        <taxon>Pichiomycetes</taxon>
        <taxon>Debaryomycetaceae</taxon>
        <taxon>Candida/Lodderomyces clade</taxon>
        <taxon>Candida</taxon>
    </lineage>
</organism>
<keyword evidence="5" id="KW-1185">Reference proteome</keyword>
<evidence type="ECO:0000256" key="1">
    <source>
        <dbReference type="SAM" id="Coils"/>
    </source>
</evidence>
<evidence type="ECO:0000313" key="3">
    <source>
        <dbReference type="CGD" id="CAL0000185139"/>
    </source>
</evidence>
<dbReference type="GeneID" id="3645194"/>
<gene>
    <name evidence="4" type="ordered locus">CAALFM_C207620WA</name>
    <name evidence="3" type="ordered locus">orf19.9419</name>
</gene>
<feature type="domain" description="DH" evidence="2">
    <location>
        <begin position="107"/>
        <end position="313"/>
    </location>
</feature>
<dbReference type="PROSITE" id="PS50010">
    <property type="entry name" value="DH_2"/>
    <property type="match status" value="1"/>
</dbReference>
<evidence type="ECO:0000259" key="2">
    <source>
        <dbReference type="PROSITE" id="PS50010"/>
    </source>
</evidence>
<dbReference type="Pfam" id="PF00621">
    <property type="entry name" value="RhoGEF"/>
    <property type="match status" value="1"/>
</dbReference>
<dbReference type="KEGG" id="cal:CAALFM_C207620WA"/>
<dbReference type="SMR" id="A0A1D8PI09"/>
<dbReference type="InterPro" id="IPR000219">
    <property type="entry name" value="DH_dom"/>
</dbReference>
<dbReference type="SUPFAM" id="SSF48065">
    <property type="entry name" value="DBL homology domain (DH-domain)"/>
    <property type="match status" value="1"/>
</dbReference>
<reference evidence="4 5" key="1">
    <citation type="journal article" date="2004" name="Proc. Natl. Acad. Sci. U.S.A.">
        <title>The diploid genome sequence of Candida albicans.</title>
        <authorList>
            <person name="Jones T."/>
            <person name="Federspiel N.A."/>
            <person name="Chibana H."/>
            <person name="Dungan J."/>
            <person name="Kalman S."/>
            <person name="Magee B.B."/>
            <person name="Newport G."/>
            <person name="Thorstenson Y.R."/>
            <person name="Agabian N."/>
            <person name="Magee P.T."/>
            <person name="Davis R.W."/>
            <person name="Scherer S."/>
        </authorList>
    </citation>
    <scope>NUCLEOTIDE SEQUENCE [LARGE SCALE GENOMIC DNA]</scope>
    <source>
        <strain evidence="5">SC5314 / ATCC MYA-2876</strain>
    </source>
</reference>
<protein>
    <recommendedName>
        <fullName evidence="2">DH domain-containing protein</fullName>
    </recommendedName>
</protein>
<dbReference type="InterPro" id="IPR035899">
    <property type="entry name" value="DBL_dom_sf"/>
</dbReference>
<dbReference type="Gene3D" id="1.20.900.10">
    <property type="entry name" value="Dbl homology (DH) domain"/>
    <property type="match status" value="1"/>
</dbReference>
<name>A0A1D8PI09_CANAL</name>
<reference evidence="4 5" key="3">
    <citation type="journal article" date="2013" name="Genome Biol.">
        <title>Assembly of a phased diploid Candida albicans genome facilitates allele-specific measurements and provides a simple model for repeat and indel structure.</title>
        <authorList>
            <person name="Muzzey D."/>
            <person name="Schwartz K."/>
            <person name="Weissman J.S."/>
            <person name="Sherlock G."/>
        </authorList>
    </citation>
    <scope>NUCLEOTIDE SEQUENCE [LARGE SCALE GENOMIC DNA]</scope>
    <source>
        <strain evidence="5">SC5314 / ATCC MYA-2876</strain>
    </source>
</reference>
<feature type="coiled-coil region" evidence="1">
    <location>
        <begin position="101"/>
        <end position="132"/>
    </location>
</feature>
<dbReference type="CGD" id="CAL0000185139">
    <property type="gene designation" value="orf19.9419"/>
</dbReference>
<accession>A0A1D8PI09</accession>
<dbReference type="RefSeq" id="XP_713120.2">
    <property type="nucleotide sequence ID" value="XM_708027.2"/>
</dbReference>
<dbReference type="VEuPathDB" id="FungiDB:C2_07620W_A"/>
<proteinExistence type="predicted"/>
<dbReference type="InParanoid" id="A0A1D8PI09"/>